<accession>A0ABU3ICK0</accession>
<dbReference type="InterPro" id="IPR024479">
    <property type="entry name" value="DUF3866"/>
</dbReference>
<evidence type="ECO:0000256" key="1">
    <source>
        <dbReference type="SAM" id="MobiDB-lite"/>
    </source>
</evidence>
<feature type="compositionally biased region" description="Low complexity" evidence="1">
    <location>
        <begin position="308"/>
        <end position="324"/>
    </location>
</feature>
<dbReference type="Proteomes" id="UP001247542">
    <property type="component" value="Unassembled WGS sequence"/>
</dbReference>
<evidence type="ECO:0000313" key="3">
    <source>
        <dbReference type="Proteomes" id="UP001247542"/>
    </source>
</evidence>
<dbReference type="RefSeq" id="WP_313273799.1">
    <property type="nucleotide sequence ID" value="NZ_JASXSX010000001.1"/>
</dbReference>
<comment type="caution">
    <text evidence="2">The sequence shown here is derived from an EMBL/GenBank/DDBJ whole genome shotgun (WGS) entry which is preliminary data.</text>
</comment>
<gene>
    <name evidence="2" type="ORF">QS713_06240</name>
</gene>
<dbReference type="Pfam" id="PF12982">
    <property type="entry name" value="DUF3866"/>
    <property type="match status" value="1"/>
</dbReference>
<proteinExistence type="predicted"/>
<protein>
    <submittedName>
        <fullName evidence="2">DUF3866 family protein</fullName>
    </submittedName>
</protein>
<evidence type="ECO:0000313" key="2">
    <source>
        <dbReference type="EMBL" id="MDT3767661.1"/>
    </source>
</evidence>
<keyword evidence="3" id="KW-1185">Reference proteome</keyword>
<organism evidence="2 3">
    <name type="scientific">Gleimia hominis</name>
    <dbReference type="NCBI Taxonomy" id="595468"/>
    <lineage>
        <taxon>Bacteria</taxon>
        <taxon>Bacillati</taxon>
        <taxon>Actinomycetota</taxon>
        <taxon>Actinomycetes</taxon>
        <taxon>Actinomycetales</taxon>
        <taxon>Actinomycetaceae</taxon>
        <taxon>Gleimia</taxon>
    </lineage>
</organism>
<name>A0ABU3ICK0_9ACTO</name>
<sequence>MQRNAVVRKILSQWSTCVSFECTITHAPAGASGFEGGETVRALAYTDLVGAIAVGERVRIDCSGLAKHLGTGGFATTLATATVPADSLPVNGHIVKARYTPHQVVVQSVEEPDSVHHQVMCAARSLEGMPVIVADLHSSLPAVVAGIRAEQAQARIAYVCDDTAALALRFSQLCAAMRAAGDLVTTITSGQSFGGDLEAASMPSALLAARHVAHADYAVVTPAPGNLGTQTPWGFSGTAAAQALHVAHALGGVPIPVLRCSGVDPRAEHRGVSHHCLRVLRQLVLVPLTIPTMTVRPQDWHQNRAQNRPARTPSTTPQTSSASQIPSALEQYRHDLADLAAQHNIHEVDASRCETALAHCAHPLRSMGRTWQQDPPAFLPAAAAGIYATEIKRAK</sequence>
<dbReference type="EMBL" id="JASXSX010000001">
    <property type="protein sequence ID" value="MDT3767661.1"/>
    <property type="molecule type" value="Genomic_DNA"/>
</dbReference>
<feature type="region of interest" description="Disordered" evidence="1">
    <location>
        <begin position="297"/>
        <end position="324"/>
    </location>
</feature>
<reference evidence="2 3" key="1">
    <citation type="submission" date="2023-06" db="EMBL/GenBank/DDBJ databases">
        <title>Draft genome sequence of Gleimia hominis type strain CCUG 57540T.</title>
        <authorList>
            <person name="Salva-Serra F."/>
            <person name="Cardew S."/>
            <person name="Jensie Markopoulos S."/>
            <person name="Ohlen M."/>
            <person name="Inganas E."/>
            <person name="Svensson-Stadler L."/>
            <person name="Moore E.R.B."/>
        </authorList>
    </citation>
    <scope>NUCLEOTIDE SEQUENCE [LARGE SCALE GENOMIC DNA]</scope>
    <source>
        <strain evidence="2 3">CCUG 57540</strain>
    </source>
</reference>